<comment type="similarity">
    <text evidence="2">Belongs to the THAP1 family.</text>
</comment>
<dbReference type="SMART" id="SM00692">
    <property type="entry name" value="DM3"/>
    <property type="match status" value="1"/>
</dbReference>
<evidence type="ECO:0000256" key="6">
    <source>
        <dbReference type="ARBA" id="ARBA00023015"/>
    </source>
</evidence>
<keyword evidence="8 12" id="KW-0238">DNA-binding</keyword>
<evidence type="ECO:0000256" key="4">
    <source>
        <dbReference type="ARBA" id="ARBA00022771"/>
    </source>
</evidence>
<evidence type="ECO:0000256" key="3">
    <source>
        <dbReference type="ARBA" id="ARBA00022723"/>
    </source>
</evidence>
<dbReference type="InterPro" id="IPR038441">
    <property type="entry name" value="THAP_Znf_sf"/>
</dbReference>
<evidence type="ECO:0000256" key="7">
    <source>
        <dbReference type="ARBA" id="ARBA00023054"/>
    </source>
</evidence>
<dbReference type="InterPro" id="IPR006612">
    <property type="entry name" value="THAP_Znf"/>
</dbReference>
<keyword evidence="7" id="KW-0175">Coiled coil</keyword>
<accession>A0ABD1EVZ1</accession>
<keyword evidence="5" id="KW-0862">Zinc</keyword>
<dbReference type="Proteomes" id="UP001566132">
    <property type="component" value="Unassembled WGS sequence"/>
</dbReference>
<keyword evidence="4 12" id="KW-0863">Zinc-finger</keyword>
<evidence type="ECO:0000256" key="2">
    <source>
        <dbReference type="ARBA" id="ARBA00006177"/>
    </source>
</evidence>
<keyword evidence="10" id="KW-0539">Nucleus</keyword>
<evidence type="ECO:0000256" key="9">
    <source>
        <dbReference type="ARBA" id="ARBA00023163"/>
    </source>
</evidence>
<dbReference type="AlphaFoldDB" id="A0ABD1EVZ1"/>
<organism evidence="14 15">
    <name type="scientific">Hypothenemus hampei</name>
    <name type="common">Coffee berry borer</name>
    <dbReference type="NCBI Taxonomy" id="57062"/>
    <lineage>
        <taxon>Eukaryota</taxon>
        <taxon>Metazoa</taxon>
        <taxon>Ecdysozoa</taxon>
        <taxon>Arthropoda</taxon>
        <taxon>Hexapoda</taxon>
        <taxon>Insecta</taxon>
        <taxon>Pterygota</taxon>
        <taxon>Neoptera</taxon>
        <taxon>Endopterygota</taxon>
        <taxon>Coleoptera</taxon>
        <taxon>Polyphaga</taxon>
        <taxon>Cucujiformia</taxon>
        <taxon>Curculionidae</taxon>
        <taxon>Scolytinae</taxon>
        <taxon>Hypothenemus</taxon>
    </lineage>
</organism>
<dbReference type="GO" id="GO:0008270">
    <property type="term" value="F:zinc ion binding"/>
    <property type="evidence" value="ECO:0007669"/>
    <property type="project" value="UniProtKB-KW"/>
</dbReference>
<dbReference type="EMBL" id="JBDJPC010000004">
    <property type="protein sequence ID" value="KAL1505179.1"/>
    <property type="molecule type" value="Genomic_DNA"/>
</dbReference>
<dbReference type="Gene3D" id="6.20.210.20">
    <property type="entry name" value="THAP domain"/>
    <property type="match status" value="1"/>
</dbReference>
<keyword evidence="3" id="KW-0479">Metal-binding</keyword>
<evidence type="ECO:0000256" key="8">
    <source>
        <dbReference type="ARBA" id="ARBA00023125"/>
    </source>
</evidence>
<comment type="caution">
    <text evidence="14">The sequence shown here is derived from an EMBL/GenBank/DDBJ whole genome shotgun (WGS) entry which is preliminary data.</text>
</comment>
<evidence type="ECO:0000313" key="15">
    <source>
        <dbReference type="Proteomes" id="UP001566132"/>
    </source>
</evidence>
<evidence type="ECO:0000256" key="11">
    <source>
        <dbReference type="ARBA" id="ARBA00023306"/>
    </source>
</evidence>
<keyword evidence="11" id="KW-0131">Cell cycle</keyword>
<dbReference type="Pfam" id="PF05485">
    <property type="entry name" value="THAP"/>
    <property type="match status" value="1"/>
</dbReference>
<proteinExistence type="inferred from homology"/>
<reference evidence="14 15" key="1">
    <citation type="submission" date="2024-05" db="EMBL/GenBank/DDBJ databases">
        <title>Genetic variation in Jamaican populations of the coffee berry borer (Hypothenemus hampei).</title>
        <authorList>
            <person name="Errbii M."/>
            <person name="Myrie A."/>
        </authorList>
    </citation>
    <scope>NUCLEOTIDE SEQUENCE [LARGE SCALE GENOMIC DNA]</scope>
    <source>
        <strain evidence="14">JA-Hopewell-2020-01-JO</strain>
        <tissue evidence="14">Whole body</tissue>
    </source>
</reference>
<protein>
    <recommendedName>
        <fullName evidence="13">THAP-type domain-containing protein</fullName>
    </recommendedName>
</protein>
<name>A0ABD1EVZ1_HYPHA</name>
<dbReference type="InterPro" id="IPR026516">
    <property type="entry name" value="THAP1/10"/>
</dbReference>
<dbReference type="PANTHER" id="PTHR46600:SF1">
    <property type="entry name" value="THAP DOMAIN-CONTAINING PROTEIN 1"/>
    <property type="match status" value="1"/>
</dbReference>
<gene>
    <name evidence="14" type="ORF">ABEB36_004801</name>
</gene>
<dbReference type="PANTHER" id="PTHR46600">
    <property type="entry name" value="THAP DOMAIN-CONTAINING"/>
    <property type="match status" value="1"/>
</dbReference>
<dbReference type="SUPFAM" id="SSF57716">
    <property type="entry name" value="Glucocorticoid receptor-like (DNA-binding domain)"/>
    <property type="match status" value="1"/>
</dbReference>
<evidence type="ECO:0000256" key="10">
    <source>
        <dbReference type="ARBA" id="ARBA00023242"/>
    </source>
</evidence>
<dbReference type="GO" id="GO:0005654">
    <property type="term" value="C:nucleoplasm"/>
    <property type="evidence" value="ECO:0007669"/>
    <property type="project" value="UniProtKB-SubCell"/>
</dbReference>
<evidence type="ECO:0000256" key="5">
    <source>
        <dbReference type="ARBA" id="ARBA00022833"/>
    </source>
</evidence>
<dbReference type="SMART" id="SM00980">
    <property type="entry name" value="THAP"/>
    <property type="match status" value="1"/>
</dbReference>
<evidence type="ECO:0000259" key="13">
    <source>
        <dbReference type="PROSITE" id="PS50950"/>
    </source>
</evidence>
<evidence type="ECO:0000313" key="14">
    <source>
        <dbReference type="EMBL" id="KAL1505179.1"/>
    </source>
</evidence>
<dbReference type="GO" id="GO:0003677">
    <property type="term" value="F:DNA binding"/>
    <property type="evidence" value="ECO:0007669"/>
    <property type="project" value="UniProtKB-UniRule"/>
</dbReference>
<keyword evidence="6" id="KW-0805">Transcription regulation</keyword>
<evidence type="ECO:0000256" key="12">
    <source>
        <dbReference type="PROSITE-ProRule" id="PRU00309"/>
    </source>
</evidence>
<evidence type="ECO:0000256" key="1">
    <source>
        <dbReference type="ARBA" id="ARBA00004642"/>
    </source>
</evidence>
<comment type="subcellular location">
    <subcellularLocation>
        <location evidence="1">Nucleus</location>
        <location evidence="1">Nucleoplasm</location>
    </subcellularLocation>
</comment>
<keyword evidence="9" id="KW-0804">Transcription</keyword>
<feature type="domain" description="THAP-type" evidence="13">
    <location>
        <begin position="1"/>
        <end position="79"/>
    </location>
</feature>
<keyword evidence="15" id="KW-1185">Reference proteome</keyword>
<dbReference type="PROSITE" id="PS50950">
    <property type="entry name" value="ZF_THAP"/>
    <property type="match status" value="1"/>
</dbReference>
<sequence length="99" mass="11733">MVNCSAVNCKNRSKNNCIFHRFPADPQRRKRWLINCRRINWTPSSNSRLCSDHFEPNQYEQNRQDGRKLLKPNAIPTLFQVPNPPKLFAQSRRSTYKVC</sequence>